<evidence type="ECO:0000313" key="2">
    <source>
        <dbReference type="Proteomes" id="UP001187531"/>
    </source>
</evidence>
<name>A0AA88HAQ8_ARTSF</name>
<organism evidence="1 2">
    <name type="scientific">Artemia franciscana</name>
    <name type="common">Brine shrimp</name>
    <name type="synonym">Artemia sanfranciscana</name>
    <dbReference type="NCBI Taxonomy" id="6661"/>
    <lineage>
        <taxon>Eukaryota</taxon>
        <taxon>Metazoa</taxon>
        <taxon>Ecdysozoa</taxon>
        <taxon>Arthropoda</taxon>
        <taxon>Crustacea</taxon>
        <taxon>Branchiopoda</taxon>
        <taxon>Anostraca</taxon>
        <taxon>Artemiidae</taxon>
        <taxon>Artemia</taxon>
    </lineage>
</organism>
<accession>A0AA88HAQ8</accession>
<sequence length="166" mass="19079">MNQLTVSNTLFQYKPSHLLIWHSNDGVTNAYIDYVLIQQRWRSSVQDSRYCKGADKGLKSRLDHKLIITIILLRLAARRKNKTKPRIDNNKFKDETVKHALGLELTNRFDALDCDSLSLEDKRGPFKTIMSVTVRKFLGNTKAKRQHGISAKTLSLVEQMRNLIGP</sequence>
<gene>
    <name evidence="1" type="ORF">QYM36_019389</name>
</gene>
<evidence type="ECO:0000313" key="1">
    <source>
        <dbReference type="EMBL" id="KAK2702002.1"/>
    </source>
</evidence>
<dbReference type="Proteomes" id="UP001187531">
    <property type="component" value="Unassembled WGS sequence"/>
</dbReference>
<proteinExistence type="predicted"/>
<protein>
    <submittedName>
        <fullName evidence="1">Uncharacterized protein</fullName>
    </submittedName>
</protein>
<keyword evidence="2" id="KW-1185">Reference proteome</keyword>
<comment type="caution">
    <text evidence="1">The sequence shown here is derived from an EMBL/GenBank/DDBJ whole genome shotgun (WGS) entry which is preliminary data.</text>
</comment>
<dbReference type="EMBL" id="JAVRJZ010001049">
    <property type="protein sequence ID" value="KAK2702002.1"/>
    <property type="molecule type" value="Genomic_DNA"/>
</dbReference>
<dbReference type="AlphaFoldDB" id="A0AA88HAQ8"/>
<reference evidence="1" key="1">
    <citation type="submission" date="2023-07" db="EMBL/GenBank/DDBJ databases">
        <title>Chromosome-level genome assembly of Artemia franciscana.</title>
        <authorList>
            <person name="Jo E."/>
        </authorList>
    </citation>
    <scope>NUCLEOTIDE SEQUENCE</scope>
    <source>
        <tissue evidence="1">Whole body</tissue>
    </source>
</reference>